<comment type="caution">
    <text evidence="3">The sequence shown here is derived from an EMBL/GenBank/DDBJ whole genome shotgun (WGS) entry which is preliminary data.</text>
</comment>
<evidence type="ECO:0000313" key="4">
    <source>
        <dbReference type="Proteomes" id="UP000030111"/>
    </source>
</evidence>
<dbReference type="Pfam" id="PF18962">
    <property type="entry name" value="Por_Secre_tail"/>
    <property type="match status" value="1"/>
</dbReference>
<keyword evidence="1" id="KW-0732">Signal</keyword>
<evidence type="ECO:0000259" key="2">
    <source>
        <dbReference type="Pfam" id="PF18962"/>
    </source>
</evidence>
<sequence length="369" mass="38424">MTAQNANIGLIGGSTSTDWGSDTDMVTTDGVTYTLNNVVLENPAEGEEVDAGVKFRQDDVWTNNWGGTGFPAGTASPGGANIPIVNGTYNVTFNLTTLQYSFINVGFDDISLVGTGVDVALLTADGITYTADNVALPAGNVAFMINDAAVGWGSSAFPTGTAVSGTSIPALANSYNITFNKDTKAYSFNYVTISLIGDGIVDWNTDTNLTTTDGVNYMLSNFTFPGGEVKFRLNHEWAPGWGSLDFPSGTGSTAVDAPNIPVTAGAWDVFFTRTTGEYGFATPNIAAVASINAGSISVYPNPSATAWTFNAGNNIINSIQVIDVTGKVVYTTAINATTATVNATGLSAGMYFARLTSANATQTIRVVKN</sequence>
<evidence type="ECO:0000313" key="3">
    <source>
        <dbReference type="EMBL" id="KGO91516.1"/>
    </source>
</evidence>
<reference evidence="3 4" key="1">
    <citation type="submission" date="2013-09" db="EMBL/GenBank/DDBJ databases">
        <authorList>
            <person name="Zeng Z."/>
            <person name="Chen C."/>
        </authorList>
    </citation>
    <scope>NUCLEOTIDE SEQUENCE [LARGE SCALE GENOMIC DNA]</scope>
    <source>
        <strain evidence="3 4">WB 4.1-42</strain>
    </source>
</reference>
<name>A0A0A2MIT7_9FLAO</name>
<organism evidence="3 4">
    <name type="scientific">Flavobacterium subsaxonicum WB 4.1-42 = DSM 21790</name>
    <dbReference type="NCBI Taxonomy" id="1121898"/>
    <lineage>
        <taxon>Bacteria</taxon>
        <taxon>Pseudomonadati</taxon>
        <taxon>Bacteroidota</taxon>
        <taxon>Flavobacteriia</taxon>
        <taxon>Flavobacteriales</taxon>
        <taxon>Flavobacteriaceae</taxon>
        <taxon>Flavobacterium</taxon>
    </lineage>
</organism>
<protein>
    <recommendedName>
        <fullName evidence="2">Secretion system C-terminal sorting domain-containing protein</fullName>
    </recommendedName>
</protein>
<dbReference type="NCBIfam" id="TIGR04183">
    <property type="entry name" value="Por_Secre_tail"/>
    <property type="match status" value="1"/>
</dbReference>
<dbReference type="InterPro" id="IPR026444">
    <property type="entry name" value="Secre_tail"/>
</dbReference>
<evidence type="ECO:0000256" key="1">
    <source>
        <dbReference type="ARBA" id="ARBA00022729"/>
    </source>
</evidence>
<dbReference type="STRING" id="1121898.GCA_000422725_02995"/>
<accession>A0A0A2MIT7</accession>
<proteinExistence type="predicted"/>
<dbReference type="EMBL" id="JRLY01000018">
    <property type="protein sequence ID" value="KGO91516.1"/>
    <property type="molecule type" value="Genomic_DNA"/>
</dbReference>
<keyword evidence="4" id="KW-1185">Reference proteome</keyword>
<dbReference type="AlphaFoldDB" id="A0A0A2MIT7"/>
<feature type="domain" description="Secretion system C-terminal sorting" evidence="2">
    <location>
        <begin position="298"/>
        <end position="363"/>
    </location>
</feature>
<dbReference type="Proteomes" id="UP000030111">
    <property type="component" value="Unassembled WGS sequence"/>
</dbReference>
<gene>
    <name evidence="3" type="ORF">Q766_17450</name>
</gene>
<dbReference type="eggNOG" id="ENOG502ZRXN">
    <property type="taxonomic scope" value="Bacteria"/>
</dbReference>
<dbReference type="Gene3D" id="2.60.40.3620">
    <property type="match status" value="2"/>
</dbReference>